<keyword evidence="2 9" id="KW-0547">Nucleotide-binding</keyword>
<evidence type="ECO:0000256" key="2">
    <source>
        <dbReference type="ARBA" id="ARBA00022741"/>
    </source>
</evidence>
<dbReference type="Pfam" id="PF07497">
    <property type="entry name" value="Rho_RNA_bind"/>
    <property type="match status" value="1"/>
</dbReference>
<feature type="binding site" evidence="9">
    <location>
        <begin position="193"/>
        <end position="198"/>
    </location>
    <ligand>
        <name>ATP</name>
        <dbReference type="ChEBI" id="CHEBI:30616"/>
    </ligand>
</feature>
<accession>A0ABT2TDE5</accession>
<dbReference type="Pfam" id="PF00006">
    <property type="entry name" value="ATP-synt_ab"/>
    <property type="match status" value="1"/>
</dbReference>
<dbReference type="Proteomes" id="UP001652394">
    <property type="component" value="Unassembled WGS sequence"/>
</dbReference>
<evidence type="ECO:0000256" key="7">
    <source>
        <dbReference type="ARBA" id="ARBA00023015"/>
    </source>
</evidence>
<dbReference type="RefSeq" id="WP_059069951.1">
    <property type="nucleotide sequence ID" value="NZ_JAOQJX010000019.1"/>
</dbReference>
<dbReference type="InterPro" id="IPR000194">
    <property type="entry name" value="ATPase_F1/V1/A1_a/bsu_nucl-bd"/>
</dbReference>
<keyword evidence="12" id="KW-0175">Coiled coil</keyword>
<feature type="domain" description="Rho RNA-BD" evidence="13">
    <location>
        <begin position="77"/>
        <end position="150"/>
    </location>
</feature>
<keyword evidence="4 9" id="KW-0347">Helicase</keyword>
<dbReference type="InterPro" id="IPR003593">
    <property type="entry name" value="AAA+_ATPase"/>
</dbReference>
<evidence type="ECO:0000256" key="1">
    <source>
        <dbReference type="ARBA" id="ARBA00022472"/>
    </source>
</evidence>
<keyword evidence="3 9" id="KW-0378">Hydrolase</keyword>
<evidence type="ECO:0000256" key="4">
    <source>
        <dbReference type="ARBA" id="ARBA00022806"/>
    </source>
</evidence>
<evidence type="ECO:0000256" key="3">
    <source>
        <dbReference type="ARBA" id="ARBA00022801"/>
    </source>
</evidence>
<evidence type="ECO:0000313" key="15">
    <source>
        <dbReference type="Proteomes" id="UP001652394"/>
    </source>
</evidence>
<dbReference type="SUPFAM" id="SSF50249">
    <property type="entry name" value="Nucleic acid-binding proteins"/>
    <property type="match status" value="1"/>
</dbReference>
<dbReference type="InterPro" id="IPR027417">
    <property type="entry name" value="P-loop_NTPase"/>
</dbReference>
<comment type="caution">
    <text evidence="9">Lacks conserved residue(s) required for the propagation of feature annotation.</text>
</comment>
<dbReference type="SMART" id="SM00382">
    <property type="entry name" value="AAA"/>
    <property type="match status" value="1"/>
</dbReference>
<dbReference type="CDD" id="cd04459">
    <property type="entry name" value="Rho_CSD"/>
    <property type="match status" value="1"/>
</dbReference>
<protein>
    <recommendedName>
        <fullName evidence="9 10">Transcription termination factor Rho</fullName>
        <ecNumber evidence="9 10">3.6.4.-</ecNumber>
    </recommendedName>
    <alternativeName>
        <fullName evidence="9">ATP-dependent helicase Rho</fullName>
    </alternativeName>
</protein>
<evidence type="ECO:0000256" key="8">
    <source>
        <dbReference type="ARBA" id="ARBA00023163"/>
    </source>
</evidence>
<evidence type="ECO:0000256" key="12">
    <source>
        <dbReference type="SAM" id="Coils"/>
    </source>
</evidence>
<comment type="function">
    <text evidence="9">Facilitates transcription termination by a mechanism that involves Rho binding to the nascent RNA, activation of Rho's RNA-dependent ATPase activity, and release of the mRNA from the DNA template.</text>
</comment>
<dbReference type="PANTHER" id="PTHR46425">
    <property type="entry name" value="TRANSCRIPTION TERMINATION FACTOR RHO"/>
    <property type="match status" value="1"/>
</dbReference>
<dbReference type="InterPro" id="IPR004665">
    <property type="entry name" value="Term_rho"/>
</dbReference>
<dbReference type="GO" id="GO:0016787">
    <property type="term" value="F:hydrolase activity"/>
    <property type="evidence" value="ECO:0007669"/>
    <property type="project" value="UniProtKB-KW"/>
</dbReference>
<dbReference type="SMART" id="SM00357">
    <property type="entry name" value="CSP"/>
    <property type="match status" value="1"/>
</dbReference>
<evidence type="ECO:0000313" key="14">
    <source>
        <dbReference type="EMBL" id="MCU6748294.1"/>
    </source>
</evidence>
<dbReference type="Gene3D" id="3.40.50.300">
    <property type="entry name" value="P-loop containing nucleotide triphosphate hydrolases"/>
    <property type="match status" value="1"/>
</dbReference>
<keyword evidence="8 9" id="KW-0804">Transcription</keyword>
<dbReference type="EC" id="3.6.4.-" evidence="9 10"/>
<organism evidence="14 15">
    <name type="scientific">Faecalicatena acetigenes</name>
    <dbReference type="NCBI Taxonomy" id="2981790"/>
    <lineage>
        <taxon>Bacteria</taxon>
        <taxon>Bacillati</taxon>
        <taxon>Bacillota</taxon>
        <taxon>Clostridia</taxon>
        <taxon>Lachnospirales</taxon>
        <taxon>Lachnospiraceae</taxon>
        <taxon>Faecalicatena</taxon>
    </lineage>
</organism>
<dbReference type="CDD" id="cd01128">
    <property type="entry name" value="rho_factor_C"/>
    <property type="match status" value="1"/>
</dbReference>
<comment type="caution">
    <text evidence="14">The sequence shown here is derived from an EMBL/GenBank/DDBJ whole genome shotgun (WGS) entry which is preliminary data.</text>
</comment>
<comment type="subunit">
    <text evidence="9">Homohexamer. The homohexamer assembles into an open ring structure.</text>
</comment>
<dbReference type="NCBIfam" id="NF006886">
    <property type="entry name" value="PRK09376.1"/>
    <property type="match status" value="1"/>
</dbReference>
<feature type="binding site" evidence="9">
    <location>
        <position position="236"/>
    </location>
    <ligand>
        <name>ATP</name>
        <dbReference type="ChEBI" id="CHEBI:30616"/>
    </ligand>
</feature>
<name>A0ABT2TDE5_9FIRM</name>
<dbReference type="InterPro" id="IPR012340">
    <property type="entry name" value="NA-bd_OB-fold"/>
</dbReference>
<evidence type="ECO:0000256" key="9">
    <source>
        <dbReference type="HAMAP-Rule" id="MF_01884"/>
    </source>
</evidence>
<comment type="similarity">
    <text evidence="9 11">Belongs to the Rho family.</text>
</comment>
<dbReference type="InterPro" id="IPR041703">
    <property type="entry name" value="Rho_factor_ATP-bd"/>
</dbReference>
<keyword evidence="5 9" id="KW-0067">ATP-binding</keyword>
<feature type="binding site" evidence="9">
    <location>
        <begin position="205"/>
        <end position="210"/>
    </location>
    <ligand>
        <name>ATP</name>
        <dbReference type="ChEBI" id="CHEBI:30616"/>
    </ligand>
</feature>
<dbReference type="PANTHER" id="PTHR46425:SF1">
    <property type="entry name" value="TRANSCRIPTION TERMINATION FACTOR RHO"/>
    <property type="match status" value="1"/>
</dbReference>
<dbReference type="NCBIfam" id="TIGR00767">
    <property type="entry name" value="rho"/>
    <property type="match status" value="1"/>
</dbReference>
<sequence>MTREKYESLPLATLKELAKARKMKGISAMKKAELVEAMLAQDEKEKQDEAREEAKEGIKEELKEKKDGTDIEQLDSGKTANGILEVLPDGYGFIRCENYLPGENDVYVSPSQIRRFNLKTGDIIMGNTRVKTQSEKFSALLYVSTVNGVRPSEASKRPNFEDLTPIFPDQRLKLETPGSSTAMRIVDLLSPIGKGQRGMIVSPPKAGKTTLLKEVALAVQKREPNMHLLILLIDERPEEVTDIKEAIAGKNVEVIYSTFDELPEHHKRVSEMVIERAKRLVEHGKDVMILLDSITRLARAYNLTVPPSGRTLSGGLDPAALHMPKRFFGAARNMREGGSLTILATALVETGSKMDDVVYEEFKGTGNMELVLDRKLQEKRVFPAIDIPKSGTRREDLLLNKEEQEAVYIIRRAMNGMKAEEAVDNLLNMFSRTKTNTELVQMVNRQKFI</sequence>
<keyword evidence="15" id="KW-1185">Reference proteome</keyword>
<evidence type="ECO:0000256" key="5">
    <source>
        <dbReference type="ARBA" id="ARBA00022840"/>
    </source>
</evidence>
<reference evidence="14 15" key="1">
    <citation type="journal article" date="2021" name="ISME Commun">
        <title>Automated analysis of genomic sequences facilitates high-throughput and comprehensive description of bacteria.</title>
        <authorList>
            <person name="Hitch T.C.A."/>
        </authorList>
    </citation>
    <scope>NUCLEOTIDE SEQUENCE [LARGE SCALE GENOMIC DNA]</scope>
    <source>
        <strain evidence="14 15">H2_18</strain>
    </source>
</reference>
<dbReference type="InterPro" id="IPR011113">
    <property type="entry name" value="Rho_RNA-bd"/>
</dbReference>
<keyword evidence="1 9" id="KW-0806">Transcription termination</keyword>
<evidence type="ECO:0000256" key="10">
    <source>
        <dbReference type="NCBIfam" id="TIGR00767"/>
    </source>
</evidence>
<evidence type="ECO:0000256" key="11">
    <source>
        <dbReference type="PROSITE-ProRule" id="PRU01203"/>
    </source>
</evidence>
<dbReference type="Gene3D" id="2.40.50.140">
    <property type="entry name" value="Nucleic acid-binding proteins"/>
    <property type="match status" value="1"/>
</dbReference>
<gene>
    <name evidence="9 14" type="primary">rho</name>
    <name evidence="14" type="ORF">OCV51_11625</name>
</gene>
<evidence type="ECO:0000259" key="13">
    <source>
        <dbReference type="PROSITE" id="PS51856"/>
    </source>
</evidence>
<dbReference type="PROSITE" id="PS51856">
    <property type="entry name" value="RHO_RNA_BD"/>
    <property type="match status" value="1"/>
</dbReference>
<proteinExistence type="inferred from homology"/>
<keyword evidence="6 9" id="KW-0694">RNA-binding</keyword>
<keyword evidence="7 9" id="KW-0805">Transcription regulation</keyword>
<feature type="coiled-coil region" evidence="12">
    <location>
        <begin position="32"/>
        <end position="64"/>
    </location>
</feature>
<evidence type="ECO:0000256" key="6">
    <source>
        <dbReference type="ARBA" id="ARBA00022884"/>
    </source>
</evidence>
<dbReference type="InterPro" id="IPR011129">
    <property type="entry name" value="CSD"/>
</dbReference>
<dbReference type="HAMAP" id="MF_01884">
    <property type="entry name" value="Rho"/>
    <property type="match status" value="1"/>
</dbReference>
<dbReference type="EMBL" id="JAOQJX010000019">
    <property type="protein sequence ID" value="MCU6748294.1"/>
    <property type="molecule type" value="Genomic_DNA"/>
</dbReference>
<dbReference type="SUPFAM" id="SSF52540">
    <property type="entry name" value="P-loop containing nucleoside triphosphate hydrolases"/>
    <property type="match status" value="1"/>
</dbReference>